<accession>A0A448WG78</accession>
<reference evidence="2" key="1">
    <citation type="submission" date="2018-11" db="EMBL/GenBank/DDBJ databases">
        <authorList>
            <consortium name="Pathogen Informatics"/>
        </authorList>
    </citation>
    <scope>NUCLEOTIDE SEQUENCE</scope>
</reference>
<keyword evidence="3" id="KW-1185">Reference proteome</keyword>
<evidence type="ECO:0000256" key="1">
    <source>
        <dbReference type="SAM" id="SignalP"/>
    </source>
</evidence>
<name>A0A448WG78_9PLAT</name>
<evidence type="ECO:0000313" key="2">
    <source>
        <dbReference type="EMBL" id="VEL10963.1"/>
    </source>
</evidence>
<proteinExistence type="predicted"/>
<feature type="signal peptide" evidence="1">
    <location>
        <begin position="1"/>
        <end position="19"/>
    </location>
</feature>
<feature type="chain" id="PRO_5019105546" description="Secreted protein" evidence="1">
    <location>
        <begin position="20"/>
        <end position="81"/>
    </location>
</feature>
<comment type="caution">
    <text evidence="2">The sequence shown here is derived from an EMBL/GenBank/DDBJ whole genome shotgun (WGS) entry which is preliminary data.</text>
</comment>
<evidence type="ECO:0000313" key="3">
    <source>
        <dbReference type="Proteomes" id="UP000784294"/>
    </source>
</evidence>
<organism evidence="2 3">
    <name type="scientific">Protopolystoma xenopodis</name>
    <dbReference type="NCBI Taxonomy" id="117903"/>
    <lineage>
        <taxon>Eukaryota</taxon>
        <taxon>Metazoa</taxon>
        <taxon>Spiralia</taxon>
        <taxon>Lophotrochozoa</taxon>
        <taxon>Platyhelminthes</taxon>
        <taxon>Monogenea</taxon>
        <taxon>Polyopisthocotylea</taxon>
        <taxon>Polystomatidea</taxon>
        <taxon>Polystomatidae</taxon>
        <taxon>Protopolystoma</taxon>
    </lineage>
</organism>
<dbReference type="Proteomes" id="UP000784294">
    <property type="component" value="Unassembled WGS sequence"/>
</dbReference>
<sequence>MGTLVIMCCTFLCHSDWHAWYFSEVGSKGERATRIPDCGDLFQEGGVQEAAFADVLSRGVATQAQFGPLKIVLHGLCQVTR</sequence>
<evidence type="ECO:0008006" key="4">
    <source>
        <dbReference type="Google" id="ProtNLM"/>
    </source>
</evidence>
<protein>
    <recommendedName>
        <fullName evidence="4">Secreted protein</fullName>
    </recommendedName>
</protein>
<dbReference type="EMBL" id="CAAALY010010419">
    <property type="protein sequence ID" value="VEL10963.1"/>
    <property type="molecule type" value="Genomic_DNA"/>
</dbReference>
<keyword evidence="1" id="KW-0732">Signal</keyword>
<dbReference type="AlphaFoldDB" id="A0A448WG78"/>
<gene>
    <name evidence="2" type="ORF">PXEA_LOCUS4403</name>
</gene>